<dbReference type="Gene3D" id="2.30.40.10">
    <property type="entry name" value="Urease, subunit C, domain 1"/>
    <property type="match status" value="1"/>
</dbReference>
<dbReference type="FunFam" id="3.20.20.140:FF:000007">
    <property type="entry name" value="Imidazolonepropionase"/>
    <property type="match status" value="1"/>
</dbReference>
<dbReference type="PANTHER" id="PTHR42752:SF1">
    <property type="entry name" value="IMIDAZOLONEPROPIONASE-RELATED"/>
    <property type="match status" value="1"/>
</dbReference>
<dbReference type="EC" id="3.5.2.7" evidence="5"/>
<dbReference type="InterPro" id="IPR011059">
    <property type="entry name" value="Metal-dep_hydrolase_composite"/>
</dbReference>
<keyword evidence="9" id="KW-0369">Histidine metabolism</keyword>
<dbReference type="InterPro" id="IPR006680">
    <property type="entry name" value="Amidohydro-rel"/>
</dbReference>
<dbReference type="UniPathway" id="UPA00379">
    <property type="reaction ID" value="UER00551"/>
</dbReference>
<evidence type="ECO:0000256" key="3">
    <source>
        <dbReference type="ARBA" id="ARBA00004758"/>
    </source>
</evidence>
<dbReference type="AlphaFoldDB" id="A0A834VIS9"/>
<organism evidence="13">
    <name type="scientific">Sarcoptes scabiei</name>
    <name type="common">Itch mite</name>
    <name type="synonym">Acarus scabiei</name>
    <dbReference type="NCBI Taxonomy" id="52283"/>
    <lineage>
        <taxon>Eukaryota</taxon>
        <taxon>Metazoa</taxon>
        <taxon>Ecdysozoa</taxon>
        <taxon>Arthropoda</taxon>
        <taxon>Chelicerata</taxon>
        <taxon>Arachnida</taxon>
        <taxon>Acari</taxon>
        <taxon>Acariformes</taxon>
        <taxon>Sarcoptiformes</taxon>
        <taxon>Astigmata</taxon>
        <taxon>Psoroptidia</taxon>
        <taxon>Sarcoptoidea</taxon>
        <taxon>Sarcoptidae</taxon>
        <taxon>Sarcoptinae</taxon>
        <taxon>Sarcoptes</taxon>
    </lineage>
</organism>
<dbReference type="OrthoDB" id="194468at2759"/>
<comment type="pathway">
    <text evidence="3">Amino-acid degradation; L-histidine degradation into L-glutamate; N-formimidoyl-L-glutamate from L-histidine: step 3/3.</text>
</comment>
<reference evidence="14" key="3">
    <citation type="submission" date="2022-06" db="UniProtKB">
        <authorList>
            <consortium name="EnsemblMetazoa"/>
        </authorList>
    </citation>
    <scope>IDENTIFICATION</scope>
</reference>
<keyword evidence="11" id="KW-0408">Iron</keyword>
<dbReference type="NCBIfam" id="TIGR01224">
    <property type="entry name" value="hutI"/>
    <property type="match status" value="1"/>
</dbReference>
<reference evidence="15" key="1">
    <citation type="journal article" date="2020" name="PLoS Negl. Trop. Dis.">
        <title>High-quality nuclear genome for Sarcoptes scabiei-A critical resource for a neglected parasite.</title>
        <authorList>
            <person name="Korhonen P.K."/>
            <person name="Gasser R.B."/>
            <person name="Ma G."/>
            <person name="Wang T."/>
            <person name="Stroehlein A.J."/>
            <person name="Young N.D."/>
            <person name="Ang C.S."/>
            <person name="Fernando D.D."/>
            <person name="Lu H.C."/>
            <person name="Taylor S."/>
            <person name="Reynolds S.L."/>
            <person name="Mofiz E."/>
            <person name="Najaraj S.H."/>
            <person name="Gowda H."/>
            <person name="Madugundu A."/>
            <person name="Renuse S."/>
            <person name="Holt D."/>
            <person name="Pandey A."/>
            <person name="Papenfuss A.T."/>
            <person name="Fischer K."/>
        </authorList>
    </citation>
    <scope>NUCLEOTIDE SEQUENCE [LARGE SCALE GENOMIC DNA]</scope>
</reference>
<dbReference type="Proteomes" id="UP000070412">
    <property type="component" value="Unassembled WGS sequence"/>
</dbReference>
<dbReference type="EMBL" id="WVUK01000048">
    <property type="protein sequence ID" value="KAF7495478.1"/>
    <property type="molecule type" value="Genomic_DNA"/>
</dbReference>
<evidence type="ECO:0000259" key="12">
    <source>
        <dbReference type="Pfam" id="PF01979"/>
    </source>
</evidence>
<evidence type="ECO:0000313" key="14">
    <source>
        <dbReference type="EnsemblMetazoa" id="KAF7495478.1"/>
    </source>
</evidence>
<comment type="cofactor">
    <cofactor evidence="2">
        <name>Fe(3+)</name>
        <dbReference type="ChEBI" id="CHEBI:29034"/>
    </cofactor>
</comment>
<evidence type="ECO:0000256" key="1">
    <source>
        <dbReference type="ARBA" id="ARBA00000853"/>
    </source>
</evidence>
<evidence type="ECO:0000256" key="8">
    <source>
        <dbReference type="ARBA" id="ARBA00022801"/>
    </source>
</evidence>
<keyword evidence="7" id="KW-0479">Metal-binding</keyword>
<dbReference type="SUPFAM" id="SSF51556">
    <property type="entry name" value="Metallo-dependent hydrolases"/>
    <property type="match status" value="1"/>
</dbReference>
<dbReference type="Pfam" id="PF01979">
    <property type="entry name" value="Amidohydro_1"/>
    <property type="match status" value="1"/>
</dbReference>
<dbReference type="Gene3D" id="3.20.20.140">
    <property type="entry name" value="Metal-dependent hydrolases"/>
    <property type="match status" value="1"/>
</dbReference>
<evidence type="ECO:0000256" key="11">
    <source>
        <dbReference type="ARBA" id="ARBA00023004"/>
    </source>
</evidence>
<sequence length="433" mass="47927">MSNVPRLAIRNCDQIVTICSKGQRFLSGTKQDQIEVRERDGDRGLSIVFGQDGLIKTIDYDDKIDDWLQKFCENDAKKVMKIIDGKGRSIIPGLVDAHCHPIWSGDRVNEFDLKLRGATYMQIHKSGGGINKTVRETKHSKEEELLRTLLKRIKSMVRCGSTTIECKTGYGLDYGSEKKLLQVIKQAASFTKAKIVTTFLGAHSIPEGMTAEQGVENVLNILDKLREDNEDFDFVDVFCEKDIYDAQQTERMLLYAKKNFPNCEITLHGDELSDQNCGALAARIGARSVSHLEFLNNSGIEAMAAKKIAAIINPTTCYLLQLPKPPVRRMIEASVPIVLATDYNPNAMCYSLPMVMNLAAVQLGMTLNECLVATTLNASYALNLSDKCGSLEVGKKGDCLLLNCSDWRSLIAEFGDTVSLIDKVIIGGCVVEN</sequence>
<evidence type="ECO:0000256" key="5">
    <source>
        <dbReference type="ARBA" id="ARBA00012864"/>
    </source>
</evidence>
<comment type="similarity">
    <text evidence="4">Belongs to the metallo-dependent hydrolases superfamily. HutI family.</text>
</comment>
<dbReference type="InterPro" id="IPR005920">
    <property type="entry name" value="HutI"/>
</dbReference>
<dbReference type="InterPro" id="IPR032466">
    <property type="entry name" value="Metal_Hydrolase"/>
</dbReference>
<dbReference type="EnsemblMetazoa" id="SSS_76s_mrna">
    <property type="protein sequence ID" value="KAF7495478.1"/>
    <property type="gene ID" value="SSS_76"/>
</dbReference>
<dbReference type="SUPFAM" id="SSF51338">
    <property type="entry name" value="Composite domain of metallo-dependent hydrolases"/>
    <property type="match status" value="1"/>
</dbReference>
<keyword evidence="8" id="KW-0378">Hydrolase</keyword>
<dbReference type="GO" id="GO:0005737">
    <property type="term" value="C:cytoplasm"/>
    <property type="evidence" value="ECO:0007669"/>
    <property type="project" value="InterPro"/>
</dbReference>
<name>A0A834VIS9_SARSC</name>
<comment type="catalytic activity">
    <reaction evidence="1">
        <text>4-imidazolone-5-propanoate + H2O = N-formimidoyl-L-glutamate</text>
        <dbReference type="Rhea" id="RHEA:23660"/>
        <dbReference type="ChEBI" id="CHEBI:15377"/>
        <dbReference type="ChEBI" id="CHEBI:58928"/>
        <dbReference type="ChEBI" id="CHEBI:77893"/>
        <dbReference type="EC" id="3.5.2.7"/>
    </reaction>
</comment>
<gene>
    <name evidence="13" type="primary">SSS_76g</name>
    <name evidence="13" type="ORF">SSS_76</name>
</gene>
<accession>A0A834VIS9</accession>
<evidence type="ECO:0000256" key="4">
    <source>
        <dbReference type="ARBA" id="ARBA00008002"/>
    </source>
</evidence>
<dbReference type="GO" id="GO:0019556">
    <property type="term" value="P:L-histidine catabolic process to glutamate and formamide"/>
    <property type="evidence" value="ECO:0007669"/>
    <property type="project" value="UniProtKB-UniPathway"/>
</dbReference>
<dbReference type="OMA" id="CAPHARW"/>
<evidence type="ECO:0000256" key="2">
    <source>
        <dbReference type="ARBA" id="ARBA00001965"/>
    </source>
</evidence>
<dbReference type="PANTHER" id="PTHR42752">
    <property type="entry name" value="IMIDAZOLONEPROPIONASE"/>
    <property type="match status" value="1"/>
</dbReference>
<keyword evidence="15" id="KW-1185">Reference proteome</keyword>
<evidence type="ECO:0000256" key="10">
    <source>
        <dbReference type="ARBA" id="ARBA00022833"/>
    </source>
</evidence>
<proteinExistence type="inferred from homology"/>
<evidence type="ECO:0000256" key="9">
    <source>
        <dbReference type="ARBA" id="ARBA00022808"/>
    </source>
</evidence>
<dbReference type="GO" id="GO:0046872">
    <property type="term" value="F:metal ion binding"/>
    <property type="evidence" value="ECO:0007669"/>
    <property type="project" value="UniProtKB-KW"/>
</dbReference>
<evidence type="ECO:0000313" key="13">
    <source>
        <dbReference type="EMBL" id="KAF7495478.1"/>
    </source>
</evidence>
<evidence type="ECO:0000313" key="15">
    <source>
        <dbReference type="Proteomes" id="UP000070412"/>
    </source>
</evidence>
<protein>
    <recommendedName>
        <fullName evidence="6">Probable imidazolonepropionase</fullName>
        <ecNumber evidence="5">3.5.2.7</ecNumber>
    </recommendedName>
</protein>
<dbReference type="GO" id="GO:0050480">
    <property type="term" value="F:imidazolonepropionase activity"/>
    <property type="evidence" value="ECO:0007669"/>
    <property type="project" value="UniProtKB-EC"/>
</dbReference>
<evidence type="ECO:0000256" key="6">
    <source>
        <dbReference type="ARBA" id="ARBA00013406"/>
    </source>
</evidence>
<dbReference type="GO" id="GO:0019557">
    <property type="term" value="P:L-histidine catabolic process to glutamate and formate"/>
    <property type="evidence" value="ECO:0007669"/>
    <property type="project" value="UniProtKB-UniPathway"/>
</dbReference>
<reference evidence="13" key="2">
    <citation type="submission" date="2020-01" db="EMBL/GenBank/DDBJ databases">
        <authorList>
            <person name="Korhonen P.K.K."/>
            <person name="Guangxu M.G."/>
            <person name="Wang T.W."/>
            <person name="Stroehlein A.J.S."/>
            <person name="Young N.D."/>
            <person name="Ang C.-S.A."/>
            <person name="Fernando D.W.F."/>
            <person name="Lu H.L."/>
            <person name="Taylor S.T."/>
            <person name="Ehtesham M.E.M."/>
            <person name="Najaraj S.H.N."/>
            <person name="Harsha G.H.G."/>
            <person name="Madugundu A.M."/>
            <person name="Renuse S.R."/>
            <person name="Holt D.H."/>
            <person name="Pandey A.P."/>
            <person name="Papenfuss A.P."/>
            <person name="Gasser R.B.G."/>
            <person name="Fischer K.F."/>
        </authorList>
    </citation>
    <scope>NUCLEOTIDE SEQUENCE</scope>
    <source>
        <strain evidence="13">SSS_KF_BRIS2020</strain>
    </source>
</reference>
<keyword evidence="10" id="KW-0862">Zinc</keyword>
<evidence type="ECO:0000256" key="7">
    <source>
        <dbReference type="ARBA" id="ARBA00022723"/>
    </source>
</evidence>
<feature type="domain" description="Amidohydrolase-related" evidence="12">
    <location>
        <begin position="323"/>
        <end position="429"/>
    </location>
</feature>